<dbReference type="InterPro" id="IPR020471">
    <property type="entry name" value="AKR"/>
</dbReference>
<feature type="domain" description="NADP-dependent oxidoreductase" evidence="1">
    <location>
        <begin position="15"/>
        <end position="300"/>
    </location>
</feature>
<dbReference type="RefSeq" id="WP_204700421.1">
    <property type="nucleotide sequence ID" value="NZ_JAFBDQ010000002.1"/>
</dbReference>
<reference evidence="2" key="1">
    <citation type="submission" date="2021-01" db="EMBL/GenBank/DDBJ databases">
        <title>Genomic Encyclopedia of Type Strains, Phase IV (KMG-IV): sequencing the most valuable type-strain genomes for metagenomic binning, comparative biology and taxonomic classification.</title>
        <authorList>
            <person name="Goeker M."/>
        </authorList>
    </citation>
    <scope>NUCLEOTIDE SEQUENCE</scope>
    <source>
        <strain evidence="2">DSM 23230</strain>
    </source>
</reference>
<dbReference type="AlphaFoldDB" id="A0A939BNR6"/>
<dbReference type="Pfam" id="PF00248">
    <property type="entry name" value="Aldo_ket_red"/>
    <property type="match status" value="1"/>
</dbReference>
<dbReference type="EMBL" id="JAFBDQ010000002">
    <property type="protein sequence ID" value="MBM7555698.1"/>
    <property type="molecule type" value="Genomic_DNA"/>
</dbReference>
<dbReference type="InterPro" id="IPR053135">
    <property type="entry name" value="AKR2_Oxidoreductase"/>
</dbReference>
<dbReference type="CDD" id="cd19086">
    <property type="entry name" value="AKR_AKR11C1"/>
    <property type="match status" value="1"/>
</dbReference>
<dbReference type="GO" id="GO:0016491">
    <property type="term" value="F:oxidoreductase activity"/>
    <property type="evidence" value="ECO:0007669"/>
    <property type="project" value="InterPro"/>
</dbReference>
<sequence>MRKRELGGTGLAVSEIGFGTWQLGNKKDWKGASREEGIELVHQALDLGCNFFDTAPNYGSGNSEKIIGEALKDKREDVVISTKFGHFPDGSVDYDADLIRGSVENSLKELQTDYLDSLLLHNPPFEALNGDTDHFDILEELKEEGKIKAYGASVDTSEEILAVMNNSNAEVIEVMFNILYQEPRKVFAKAKEEGVGLIIKVPLDSGWLTGKYDKDSEFGGIRSRWSQDVIERRAELVDKVRDIKDDDVAMVDEALRYILSYPGVSTVIPGIRNEKQLKQNLTANDEQLSDKKREQYEEFYDNNLAGDELPW</sequence>
<organism evidence="2 3">
    <name type="scientific">Halanaerobacter jeridensis</name>
    <dbReference type="NCBI Taxonomy" id="706427"/>
    <lineage>
        <taxon>Bacteria</taxon>
        <taxon>Bacillati</taxon>
        <taxon>Bacillota</taxon>
        <taxon>Clostridia</taxon>
        <taxon>Halanaerobiales</taxon>
        <taxon>Halobacteroidaceae</taxon>
        <taxon>Halanaerobacter</taxon>
    </lineage>
</organism>
<evidence type="ECO:0000313" key="3">
    <source>
        <dbReference type="Proteomes" id="UP000774000"/>
    </source>
</evidence>
<dbReference type="PRINTS" id="PR00069">
    <property type="entry name" value="ALDKETRDTASE"/>
</dbReference>
<accession>A0A939BNR6</accession>
<keyword evidence="3" id="KW-1185">Reference proteome</keyword>
<proteinExistence type="predicted"/>
<dbReference type="Proteomes" id="UP000774000">
    <property type="component" value="Unassembled WGS sequence"/>
</dbReference>
<dbReference type="PANTHER" id="PTHR43312:SF1">
    <property type="entry name" value="NADP-DEPENDENT OXIDOREDUCTASE DOMAIN-CONTAINING PROTEIN"/>
    <property type="match status" value="1"/>
</dbReference>
<dbReference type="InterPro" id="IPR023210">
    <property type="entry name" value="NADP_OxRdtase_dom"/>
</dbReference>
<dbReference type="PANTHER" id="PTHR43312">
    <property type="entry name" value="D-THREO-ALDOSE 1-DEHYDROGENASE"/>
    <property type="match status" value="1"/>
</dbReference>
<dbReference type="InterPro" id="IPR036812">
    <property type="entry name" value="NAD(P)_OxRdtase_dom_sf"/>
</dbReference>
<evidence type="ECO:0000313" key="2">
    <source>
        <dbReference type="EMBL" id="MBM7555698.1"/>
    </source>
</evidence>
<evidence type="ECO:0000259" key="1">
    <source>
        <dbReference type="Pfam" id="PF00248"/>
    </source>
</evidence>
<comment type="caution">
    <text evidence="2">The sequence shown here is derived from an EMBL/GenBank/DDBJ whole genome shotgun (WGS) entry which is preliminary data.</text>
</comment>
<dbReference type="SUPFAM" id="SSF51430">
    <property type="entry name" value="NAD(P)-linked oxidoreductase"/>
    <property type="match status" value="1"/>
</dbReference>
<protein>
    <submittedName>
        <fullName evidence="2">Aryl-alcohol dehydrogenase-like predicted oxidoreductase</fullName>
    </submittedName>
</protein>
<name>A0A939BNR6_9FIRM</name>
<gene>
    <name evidence="2" type="ORF">JOC47_000523</name>
</gene>
<dbReference type="Gene3D" id="3.20.20.100">
    <property type="entry name" value="NADP-dependent oxidoreductase domain"/>
    <property type="match status" value="1"/>
</dbReference>